<sequence>MMSVTETDIPAIPVPATQRGASVARRIWRIALASNEFRVGAAIFIVLVMAALLYPQLSGIDPTKMSVATRLHAPPFMGDKWNWTAPLGTDQIGRDMLVRSLVGLRYSLLIGLSTVLVMLLIGCSLGTIAGYYGGRVDMAIMRLTDAQLSIPMIILAITVLGVSRPTIPAIILVLGLSSWPVYARVTRSVVMTERKREYVRAAEIYGASDFRIMVRLLAPLVLPPIIFVSVLDVARMMIFESILGFIGLGVQPPTPTFGNIIADGRKYLLNAWWIATMPGVFLFLCLTSINLMGASLERARNRIYGGKS</sequence>
<keyword evidence="4 9" id="KW-0812">Transmembrane</keyword>
<dbReference type="GO" id="GO:0005886">
    <property type="term" value="C:plasma membrane"/>
    <property type="evidence" value="ECO:0007669"/>
    <property type="project" value="UniProtKB-SubCell"/>
</dbReference>
<dbReference type="SUPFAM" id="SSF161098">
    <property type="entry name" value="MetI-like"/>
    <property type="match status" value="1"/>
</dbReference>
<dbReference type="InterPro" id="IPR035906">
    <property type="entry name" value="MetI-like_sf"/>
</dbReference>
<evidence type="ECO:0000256" key="3">
    <source>
        <dbReference type="ARBA" id="ARBA00022475"/>
    </source>
</evidence>
<dbReference type="EMBL" id="SIOP01000001">
    <property type="protein sequence ID" value="TAY51878.1"/>
    <property type="molecule type" value="Genomic_DNA"/>
</dbReference>
<comment type="subcellular location">
    <subcellularLocation>
        <location evidence="1 9">Cell membrane</location>
        <topology evidence="1 9">Multi-pass membrane protein</topology>
    </subcellularLocation>
</comment>
<feature type="transmembrane region" description="Helical" evidence="9">
    <location>
        <begin position="270"/>
        <end position="292"/>
    </location>
</feature>
<dbReference type="PROSITE" id="PS50928">
    <property type="entry name" value="ABC_TM1"/>
    <property type="match status" value="1"/>
</dbReference>
<keyword evidence="6" id="KW-0653">Protein transport</keyword>
<keyword evidence="7 9" id="KW-1133">Transmembrane helix</keyword>
<feature type="transmembrane region" description="Helical" evidence="9">
    <location>
        <begin position="220"/>
        <end position="250"/>
    </location>
</feature>
<dbReference type="InterPro" id="IPR050366">
    <property type="entry name" value="BP-dependent_transpt_permease"/>
</dbReference>
<comment type="similarity">
    <text evidence="9">Belongs to the binding-protein-dependent transport system permease family.</text>
</comment>
<evidence type="ECO:0000313" key="11">
    <source>
        <dbReference type="EMBL" id="TAY51878.1"/>
    </source>
</evidence>
<evidence type="ECO:0000256" key="9">
    <source>
        <dbReference type="RuleBase" id="RU363032"/>
    </source>
</evidence>
<evidence type="ECO:0000256" key="6">
    <source>
        <dbReference type="ARBA" id="ARBA00022927"/>
    </source>
</evidence>
<dbReference type="Pfam" id="PF00528">
    <property type="entry name" value="BPD_transp_1"/>
    <property type="match status" value="1"/>
</dbReference>
<protein>
    <submittedName>
        <fullName evidence="11">ABC transporter permease</fullName>
    </submittedName>
</protein>
<comment type="caution">
    <text evidence="11">The sequence shown here is derived from an EMBL/GenBank/DDBJ whole genome shotgun (WGS) entry which is preliminary data.</text>
</comment>
<evidence type="ECO:0000256" key="7">
    <source>
        <dbReference type="ARBA" id="ARBA00022989"/>
    </source>
</evidence>
<keyword evidence="3" id="KW-1003">Cell membrane</keyword>
<evidence type="ECO:0000313" key="12">
    <source>
        <dbReference type="Proteomes" id="UP000292974"/>
    </source>
</evidence>
<evidence type="ECO:0000259" key="10">
    <source>
        <dbReference type="PROSITE" id="PS50928"/>
    </source>
</evidence>
<name>A0A7M3DT57_RHILE</name>
<feature type="domain" description="ABC transmembrane type-1" evidence="10">
    <location>
        <begin position="104"/>
        <end position="293"/>
    </location>
</feature>
<dbReference type="Proteomes" id="UP000292974">
    <property type="component" value="Unassembled WGS sequence"/>
</dbReference>
<organism evidence="11 12">
    <name type="scientific">Rhizobium leguminosarum</name>
    <dbReference type="NCBI Taxonomy" id="384"/>
    <lineage>
        <taxon>Bacteria</taxon>
        <taxon>Pseudomonadati</taxon>
        <taxon>Pseudomonadota</taxon>
        <taxon>Alphaproteobacteria</taxon>
        <taxon>Hyphomicrobiales</taxon>
        <taxon>Rhizobiaceae</taxon>
        <taxon>Rhizobium/Agrobacterium group</taxon>
        <taxon>Rhizobium</taxon>
    </lineage>
</organism>
<evidence type="ECO:0000256" key="5">
    <source>
        <dbReference type="ARBA" id="ARBA00022856"/>
    </source>
</evidence>
<gene>
    <name evidence="11" type="ORF">ELH90_09410</name>
</gene>
<reference evidence="11 12" key="1">
    <citation type="submission" date="2019-02" db="EMBL/GenBank/DDBJ databases">
        <title>The genomic architecture of introgression among sibling species of bacteria.</title>
        <authorList>
            <person name="Cavassim M.I.A."/>
            <person name="Moeskjaer S."/>
            <person name="Moslemi C."/>
            <person name="Fields B."/>
            <person name="Bachmann A."/>
            <person name="Vilhjalmsson B."/>
            <person name="Schierup M.H."/>
            <person name="Young J.P.W."/>
            <person name="Andersen S.U."/>
        </authorList>
    </citation>
    <scope>NUCLEOTIDE SEQUENCE [LARGE SCALE GENOMIC DNA]</scope>
    <source>
        <strain evidence="11 12">SM135B</strain>
    </source>
</reference>
<dbReference type="GO" id="GO:0055085">
    <property type="term" value="P:transmembrane transport"/>
    <property type="evidence" value="ECO:0007669"/>
    <property type="project" value="InterPro"/>
</dbReference>
<dbReference type="Gene3D" id="1.10.3720.10">
    <property type="entry name" value="MetI-like"/>
    <property type="match status" value="1"/>
</dbReference>
<feature type="transmembrane region" description="Helical" evidence="9">
    <location>
        <begin position="37"/>
        <end position="57"/>
    </location>
</feature>
<dbReference type="CDD" id="cd06261">
    <property type="entry name" value="TM_PBP2"/>
    <property type="match status" value="1"/>
</dbReference>
<evidence type="ECO:0000256" key="2">
    <source>
        <dbReference type="ARBA" id="ARBA00022448"/>
    </source>
</evidence>
<evidence type="ECO:0000256" key="4">
    <source>
        <dbReference type="ARBA" id="ARBA00022692"/>
    </source>
</evidence>
<dbReference type="AlphaFoldDB" id="A0A7M3DT57"/>
<dbReference type="GO" id="GO:0015031">
    <property type="term" value="P:protein transport"/>
    <property type="evidence" value="ECO:0007669"/>
    <property type="project" value="UniProtKB-KW"/>
</dbReference>
<keyword evidence="2 9" id="KW-0813">Transport</keyword>
<dbReference type="PANTHER" id="PTHR43386">
    <property type="entry name" value="OLIGOPEPTIDE TRANSPORT SYSTEM PERMEASE PROTEIN APPC"/>
    <property type="match status" value="1"/>
</dbReference>
<keyword evidence="8 9" id="KW-0472">Membrane</keyword>
<dbReference type="InterPro" id="IPR000515">
    <property type="entry name" value="MetI-like"/>
</dbReference>
<accession>A0A7M3DT57</accession>
<keyword evidence="5" id="KW-0571">Peptide transport</keyword>
<proteinExistence type="inferred from homology"/>
<evidence type="ECO:0000256" key="1">
    <source>
        <dbReference type="ARBA" id="ARBA00004651"/>
    </source>
</evidence>
<evidence type="ECO:0000256" key="8">
    <source>
        <dbReference type="ARBA" id="ARBA00023136"/>
    </source>
</evidence>
<dbReference type="PANTHER" id="PTHR43386:SF1">
    <property type="entry name" value="D,D-DIPEPTIDE TRANSPORT SYSTEM PERMEASE PROTEIN DDPC-RELATED"/>
    <property type="match status" value="1"/>
</dbReference>
<dbReference type="GO" id="GO:0015833">
    <property type="term" value="P:peptide transport"/>
    <property type="evidence" value="ECO:0007669"/>
    <property type="project" value="UniProtKB-KW"/>
</dbReference>
<feature type="transmembrane region" description="Helical" evidence="9">
    <location>
        <begin position="106"/>
        <end position="131"/>
    </location>
</feature>